<feature type="region of interest" description="Disordered" evidence="1">
    <location>
        <begin position="240"/>
        <end position="262"/>
    </location>
</feature>
<feature type="compositionally biased region" description="Basic and acidic residues" evidence="1">
    <location>
        <begin position="371"/>
        <end position="396"/>
    </location>
</feature>
<feature type="compositionally biased region" description="Pro residues" evidence="1">
    <location>
        <begin position="402"/>
        <end position="412"/>
    </location>
</feature>
<protein>
    <submittedName>
        <fullName evidence="2">Uncharacterized protein</fullName>
    </submittedName>
</protein>
<feature type="compositionally biased region" description="Polar residues" evidence="1">
    <location>
        <begin position="240"/>
        <end position="259"/>
    </location>
</feature>
<organism evidence="2 3">
    <name type="scientific">Rhizoctonia solani</name>
    <dbReference type="NCBI Taxonomy" id="456999"/>
    <lineage>
        <taxon>Eukaryota</taxon>
        <taxon>Fungi</taxon>
        <taxon>Dikarya</taxon>
        <taxon>Basidiomycota</taxon>
        <taxon>Agaricomycotina</taxon>
        <taxon>Agaricomycetes</taxon>
        <taxon>Cantharellales</taxon>
        <taxon>Ceratobasidiaceae</taxon>
        <taxon>Rhizoctonia</taxon>
    </lineage>
</organism>
<feature type="compositionally biased region" description="Basic and acidic residues" evidence="1">
    <location>
        <begin position="505"/>
        <end position="514"/>
    </location>
</feature>
<evidence type="ECO:0000256" key="1">
    <source>
        <dbReference type="SAM" id="MobiDB-lite"/>
    </source>
</evidence>
<dbReference type="AlphaFoldDB" id="A0A8H3DAY4"/>
<feature type="region of interest" description="Disordered" evidence="1">
    <location>
        <begin position="484"/>
        <end position="534"/>
    </location>
</feature>
<evidence type="ECO:0000313" key="2">
    <source>
        <dbReference type="EMBL" id="CAE6515839.1"/>
    </source>
</evidence>
<gene>
    <name evidence="2" type="ORF">RDB_LOCUS136362</name>
</gene>
<feature type="compositionally biased region" description="Low complexity" evidence="1">
    <location>
        <begin position="487"/>
        <end position="496"/>
    </location>
</feature>
<dbReference type="EMBL" id="CAJMXA010003789">
    <property type="protein sequence ID" value="CAE6515839.1"/>
    <property type="molecule type" value="Genomic_DNA"/>
</dbReference>
<name>A0A8H3DAY4_9AGAM</name>
<sequence>MPSGTNWMGGRGHVKKAKRQSGLKILEHGGNTEQHFAKLRAVTSNLIVQGQSNRDTSSKATPLVSFRHAQSDSQGPAPVHAARTEDDVIHPSASVFPRILDRPNKPTKQNRLSELMETAVKNIESLDAKRAHINSMDARSLAGLDIASRKRKYGVAPDGQGQVTSKPFYYPAGAKPRAFAASPSPEPLLMVDTCAGYVEDMLSFGTPSDKQSANGTQAPIIYSNGEVRDEQVVDQHQTNVNIPPVSTTPMEPQSSTNETDIPPTLYEDAFREAARTLKLQDALLGVQINTSLSPWHTRPNEDDSEIRTFNLFTPAQVNVPDGISFDPEPRTAITAFQEEWSPRTRLSAALGKENRLDIGNQIGSNLKQDLHDHNQQHAGGDRASDLPVKPHEKPRLETPQGTKPPPPQPPRKPTGKDRNNSGRGSIPLSPLDRCVLRSHPSRSRRISDPAALPSDHSNAHERSDGVEPIVTAKSVPSLGDSRAIDFASAGSSPSSSQEIGVSLTTRDDQGDGHHRTIGLQLFDDHPQADLEMTG</sequence>
<reference evidence="2" key="1">
    <citation type="submission" date="2021-01" db="EMBL/GenBank/DDBJ databases">
        <authorList>
            <person name="Kaushik A."/>
        </authorList>
    </citation>
    <scope>NUCLEOTIDE SEQUENCE</scope>
    <source>
        <strain evidence="2">AG6-10EEA</strain>
    </source>
</reference>
<accession>A0A8H3DAY4</accession>
<evidence type="ECO:0000313" key="3">
    <source>
        <dbReference type="Proteomes" id="UP000663853"/>
    </source>
</evidence>
<proteinExistence type="predicted"/>
<dbReference type="Proteomes" id="UP000663853">
    <property type="component" value="Unassembled WGS sequence"/>
</dbReference>
<comment type="caution">
    <text evidence="2">The sequence shown here is derived from an EMBL/GenBank/DDBJ whole genome shotgun (WGS) entry which is preliminary data.</text>
</comment>
<feature type="region of interest" description="Disordered" evidence="1">
    <location>
        <begin position="371"/>
        <end position="471"/>
    </location>
</feature>